<evidence type="ECO:0000259" key="5">
    <source>
        <dbReference type="Pfam" id="PF00561"/>
    </source>
</evidence>
<evidence type="ECO:0000313" key="6">
    <source>
        <dbReference type="EMBL" id="SCE96166.1"/>
    </source>
</evidence>
<dbReference type="PANTHER" id="PTHR43248">
    <property type="entry name" value="2-SUCCINYL-6-HYDROXY-2,4-CYCLOHEXADIENE-1-CARBOXYLATE SYNTHASE"/>
    <property type="match status" value="1"/>
</dbReference>
<dbReference type="InterPro" id="IPR051601">
    <property type="entry name" value="Serine_prot/Carboxylest_S33"/>
</dbReference>
<dbReference type="Proteomes" id="UP000198551">
    <property type="component" value="Unassembled WGS sequence"/>
</dbReference>
<evidence type="ECO:0000256" key="4">
    <source>
        <dbReference type="SAM" id="Phobius"/>
    </source>
</evidence>
<dbReference type="Gene3D" id="3.40.50.1820">
    <property type="entry name" value="alpha/beta hydrolase"/>
    <property type="match status" value="1"/>
</dbReference>
<proteinExistence type="inferred from homology"/>
<keyword evidence="3" id="KW-0378">Hydrolase</keyword>
<accession>A0A1C4WIP5</accession>
<keyword evidence="2" id="KW-0732">Signal</keyword>
<keyword evidence="4" id="KW-0472">Membrane</keyword>
<dbReference type="GO" id="GO:0016787">
    <property type="term" value="F:hydrolase activity"/>
    <property type="evidence" value="ECO:0007669"/>
    <property type="project" value="UniProtKB-KW"/>
</dbReference>
<dbReference type="PANTHER" id="PTHR43248:SF29">
    <property type="entry name" value="TRIPEPTIDYL AMINOPEPTIDASE"/>
    <property type="match status" value="1"/>
</dbReference>
<comment type="similarity">
    <text evidence="1">Belongs to the peptidase S33 family.</text>
</comment>
<name>A0A1C4WIP5_9ACTN</name>
<keyword evidence="4" id="KW-1133">Transmembrane helix</keyword>
<reference evidence="7" key="1">
    <citation type="submission" date="2016-06" db="EMBL/GenBank/DDBJ databases">
        <authorList>
            <person name="Varghese N."/>
        </authorList>
    </citation>
    <scope>NUCLEOTIDE SEQUENCE [LARGE SCALE GENOMIC DNA]</scope>
    <source>
        <strain evidence="7">DSM 45555</strain>
    </source>
</reference>
<feature type="domain" description="AB hydrolase-1" evidence="5">
    <location>
        <begin position="139"/>
        <end position="517"/>
    </location>
</feature>
<organism evidence="6 7">
    <name type="scientific">Micromonospora marina</name>
    <dbReference type="NCBI Taxonomy" id="307120"/>
    <lineage>
        <taxon>Bacteria</taxon>
        <taxon>Bacillati</taxon>
        <taxon>Actinomycetota</taxon>
        <taxon>Actinomycetes</taxon>
        <taxon>Micromonosporales</taxon>
        <taxon>Micromonosporaceae</taxon>
        <taxon>Micromonospora</taxon>
    </lineage>
</organism>
<dbReference type="InterPro" id="IPR029058">
    <property type="entry name" value="AB_hydrolase_fold"/>
</dbReference>
<dbReference type="AlphaFoldDB" id="A0A1C4WIP5"/>
<evidence type="ECO:0000313" key="7">
    <source>
        <dbReference type="Proteomes" id="UP000198551"/>
    </source>
</evidence>
<keyword evidence="4" id="KW-0812">Transmembrane</keyword>
<dbReference type="InterPro" id="IPR000073">
    <property type="entry name" value="AB_hydrolase_1"/>
</dbReference>
<evidence type="ECO:0000256" key="3">
    <source>
        <dbReference type="ARBA" id="ARBA00022801"/>
    </source>
</evidence>
<evidence type="ECO:0000256" key="1">
    <source>
        <dbReference type="ARBA" id="ARBA00010088"/>
    </source>
</evidence>
<protein>
    <submittedName>
        <fullName evidence="6">Pimeloyl-ACP methyl ester carboxylesterase</fullName>
    </submittedName>
</protein>
<keyword evidence="7" id="KW-1185">Reference proteome</keyword>
<dbReference type="Pfam" id="PF00561">
    <property type="entry name" value="Abhydrolase_1"/>
    <property type="match status" value="1"/>
</dbReference>
<evidence type="ECO:0000256" key="2">
    <source>
        <dbReference type="ARBA" id="ARBA00022729"/>
    </source>
</evidence>
<dbReference type="SUPFAM" id="SSF53474">
    <property type="entry name" value="alpha/beta-Hydrolases"/>
    <property type="match status" value="1"/>
</dbReference>
<dbReference type="EMBL" id="FMCV01000005">
    <property type="protein sequence ID" value="SCE96166.1"/>
    <property type="molecule type" value="Genomic_DNA"/>
</dbReference>
<feature type="transmembrane region" description="Helical" evidence="4">
    <location>
        <begin position="32"/>
        <end position="53"/>
    </location>
</feature>
<gene>
    <name evidence="6" type="ORF">GA0070215_10551</name>
</gene>
<sequence length="548" mass="58226">MTPAAGRNLTVDTIMEGVHVTRFPDRPRRFRPALAAFVAAVVLTAGCTLPAFAPRAESEGEAAAPGTAPQWRACPEVPDELVGRGAADMRYDCARIAVPRNWGTGATTGATAGPGAGETFEIALIRARSTKQRDRIGSLVINPGGPGASGVDTAVYLSFGPAFGGLPTAITDRFDIVGFDPRGVARSSPVKCISDADLDASFGYDPDPESQSSFDGFVGLNRRIGERCGAKYGDQLPLYATEQAARDMDAVRAAVGDDKLTYLGYSYGTLLGATYAQLYPQRVRALVLDGAVDPRQNLIAGSESQAKGFERAFDNFTRWCAANAGRCPIAPDARGAVTDAIAKAKASPVRAQDGREATAGWVFYAVISSLYTEQGWQELARAIDELQGGDPDGVFKLADSYAGREPDGHYSNLFDANLAVNCADETEKPTREQVRSLQSQWRQKYPLFGPALAVGMLSCVEWPGERDPYPTGRADGAPPILVVGTTGDPATPYEQTPALASMLGVGRVLTWEGEGHTAYPQTTCVTSAVDAYLISLTVPREGLRCPAR</sequence>